<organism evidence="10 11">
    <name type="scientific">Edwardsiella tarda ATCC 23685</name>
    <dbReference type="NCBI Taxonomy" id="500638"/>
    <lineage>
        <taxon>Bacteria</taxon>
        <taxon>Pseudomonadati</taxon>
        <taxon>Pseudomonadota</taxon>
        <taxon>Gammaproteobacteria</taxon>
        <taxon>Enterobacterales</taxon>
        <taxon>Hafniaceae</taxon>
        <taxon>Edwardsiella</taxon>
    </lineage>
</organism>
<evidence type="ECO:0000256" key="6">
    <source>
        <dbReference type="ARBA" id="ARBA00022692"/>
    </source>
</evidence>
<evidence type="ECO:0000313" key="10">
    <source>
        <dbReference type="EMBL" id="EFE22612.1"/>
    </source>
</evidence>
<comment type="caution">
    <text evidence="9">Lacks conserved residue(s) required for the propagation of feature annotation.</text>
</comment>
<comment type="caution">
    <text evidence="10">The sequence shown here is derived from an EMBL/GenBank/DDBJ whole genome shotgun (WGS) entry which is preliminary data.</text>
</comment>
<name>D4F6J7_EDWTA</name>
<feature type="transmembrane region" description="Helical" evidence="9">
    <location>
        <begin position="93"/>
        <end position="113"/>
    </location>
</feature>
<feature type="transmembrane region" description="Helical" evidence="9">
    <location>
        <begin position="119"/>
        <end position="139"/>
    </location>
</feature>
<evidence type="ECO:0000256" key="1">
    <source>
        <dbReference type="ARBA" id="ARBA00004651"/>
    </source>
</evidence>
<keyword evidence="8 9" id="KW-0472">Membrane</keyword>
<evidence type="ECO:0000256" key="7">
    <source>
        <dbReference type="ARBA" id="ARBA00022989"/>
    </source>
</evidence>
<dbReference type="GO" id="GO:0005886">
    <property type="term" value="C:plasma membrane"/>
    <property type="evidence" value="ECO:0007669"/>
    <property type="project" value="UniProtKB-SubCell"/>
</dbReference>
<comment type="subcellular location">
    <subcellularLocation>
        <location evidence="1 9">Cell membrane</location>
        <topology evidence="1 9">Multi-pass membrane protein</topology>
    </subcellularLocation>
</comment>
<keyword evidence="5 9" id="KW-0169">Cobalamin biosynthesis</keyword>
<keyword evidence="7 9" id="KW-1133">Transmembrane helix</keyword>
<dbReference type="HAMAP" id="MF_00024">
    <property type="entry name" value="CobD_CbiB"/>
    <property type="match status" value="1"/>
</dbReference>
<evidence type="ECO:0000313" key="11">
    <source>
        <dbReference type="Proteomes" id="UP000003692"/>
    </source>
</evidence>
<dbReference type="GO" id="GO:0009236">
    <property type="term" value="P:cobalamin biosynthetic process"/>
    <property type="evidence" value="ECO:0007669"/>
    <property type="project" value="UniProtKB-UniRule"/>
</dbReference>
<keyword evidence="6 9" id="KW-0812">Transmembrane</keyword>
<dbReference type="GO" id="GO:0016874">
    <property type="term" value="F:ligase activity"/>
    <property type="evidence" value="ECO:0007669"/>
    <property type="project" value="UniProtKB-KW"/>
</dbReference>
<dbReference type="Proteomes" id="UP000003692">
    <property type="component" value="Unassembled WGS sequence"/>
</dbReference>
<dbReference type="GO" id="GO:0015420">
    <property type="term" value="F:ABC-type vitamin B12 transporter activity"/>
    <property type="evidence" value="ECO:0007669"/>
    <property type="project" value="UniProtKB-UniRule"/>
</dbReference>
<dbReference type="UniPathway" id="UPA00148"/>
<dbReference type="InterPro" id="IPR004485">
    <property type="entry name" value="Cobalamin_biosynth_CobD/CbiB"/>
</dbReference>
<dbReference type="PANTHER" id="PTHR34308">
    <property type="entry name" value="COBALAMIN BIOSYNTHESIS PROTEIN CBIB"/>
    <property type="match status" value="1"/>
</dbReference>
<protein>
    <recommendedName>
        <fullName evidence="9">Cobalamin biosynthesis protein CobD</fullName>
    </recommendedName>
</protein>
<comment type="function">
    <text evidence="9">Converts cobyric acid to cobinamide by the addition of aminopropanol on the F carboxylic group.</text>
</comment>
<gene>
    <name evidence="9 10" type="primary">cobD</name>
    <name evidence="10" type="ORF">EDWATA_02378</name>
</gene>
<dbReference type="PANTHER" id="PTHR34308:SF1">
    <property type="entry name" value="COBALAMIN BIOSYNTHESIS PROTEIN CBIB"/>
    <property type="match status" value="1"/>
</dbReference>
<keyword evidence="4 9" id="KW-1003">Cell membrane</keyword>
<feature type="transmembrane region" description="Helical" evidence="9">
    <location>
        <begin position="333"/>
        <end position="352"/>
    </location>
</feature>
<keyword evidence="10" id="KW-0436">Ligase</keyword>
<evidence type="ECO:0000256" key="5">
    <source>
        <dbReference type="ARBA" id="ARBA00022573"/>
    </source>
</evidence>
<evidence type="ECO:0000256" key="3">
    <source>
        <dbReference type="ARBA" id="ARBA00006263"/>
    </source>
</evidence>
<evidence type="ECO:0000256" key="9">
    <source>
        <dbReference type="HAMAP-Rule" id="MF_00024"/>
    </source>
</evidence>
<dbReference type="EMBL" id="ADGK01000204">
    <property type="protein sequence ID" value="EFE22612.1"/>
    <property type="molecule type" value="Genomic_DNA"/>
</dbReference>
<dbReference type="GO" id="GO:0048472">
    <property type="term" value="F:threonine-phosphate decarboxylase activity"/>
    <property type="evidence" value="ECO:0007669"/>
    <property type="project" value="InterPro"/>
</dbReference>
<comment type="pathway">
    <text evidence="2 9">Cofactor biosynthesis; adenosylcobalamin biosynthesis.</text>
</comment>
<sequence>MVGGLAGGQRLCQLSAPPLRPAAADAYALAGGGQEGAMTLLAWCVAWLIDCLIGDPAHWPHPVRWIGGGINLVQRQVRRYCHSERALRIGGGVMWLLVVGVTWGVAWGGLALARAIHPWLGWIVEVWMIFTVLAGRCLAEAARAVARPLQAGRLQESREKLAWIVGRDTRQLQPEQINRAVVETVAENTVDGVIAPLFFLLLGGAPLAMAYKAVNTLDSMVGYKQEKYRAIGMVSARLDDVANAIPARLSWLLLSLAAGICRDDFIGALRIGWRDRYQHSSPNCAWAEATVAGALGIRLGGPNDYFGERVEKPWIGDALRPIAVADISRTIRLMWVASTLALLLFIAARWLVVGAA</sequence>
<dbReference type="HOGENOM" id="CLU_054212_0_0_6"/>
<evidence type="ECO:0000256" key="2">
    <source>
        <dbReference type="ARBA" id="ARBA00004953"/>
    </source>
</evidence>
<evidence type="ECO:0000256" key="8">
    <source>
        <dbReference type="ARBA" id="ARBA00023136"/>
    </source>
</evidence>
<comment type="similarity">
    <text evidence="3 9">Belongs to the CobD/CbiB family.</text>
</comment>
<dbReference type="AlphaFoldDB" id="D4F6J7"/>
<dbReference type="Pfam" id="PF03186">
    <property type="entry name" value="CobD_Cbib"/>
    <property type="match status" value="1"/>
</dbReference>
<proteinExistence type="inferred from homology"/>
<dbReference type="NCBIfam" id="TIGR00380">
    <property type="entry name" value="cobal_cbiB"/>
    <property type="match status" value="1"/>
</dbReference>
<evidence type="ECO:0000256" key="4">
    <source>
        <dbReference type="ARBA" id="ARBA00022475"/>
    </source>
</evidence>
<accession>D4F6J7</accession>
<reference evidence="10 11" key="1">
    <citation type="submission" date="2010-02" db="EMBL/GenBank/DDBJ databases">
        <authorList>
            <person name="Weinstock G."/>
            <person name="Sodergren E."/>
            <person name="Clifton S."/>
            <person name="Fulton L."/>
            <person name="Fulton B."/>
            <person name="Courtney L."/>
            <person name="Fronick C."/>
            <person name="Harrison M."/>
            <person name="Strong C."/>
            <person name="Farmer C."/>
            <person name="Delahaunty K."/>
            <person name="Markovic C."/>
            <person name="Hall O."/>
            <person name="Minx P."/>
            <person name="Tomlinson C."/>
            <person name="Mitreva M."/>
            <person name="Nelson J."/>
            <person name="Hou S."/>
            <person name="Wollam A."/>
            <person name="Pepin K.H."/>
            <person name="Johnson M."/>
            <person name="Bhonagiri V."/>
            <person name="Zhang X."/>
            <person name="Suruliraj S."/>
            <person name="Warren W."/>
            <person name="Chinwalla A."/>
            <person name="Mardis E.R."/>
            <person name="Wilson R.K."/>
        </authorList>
    </citation>
    <scope>NUCLEOTIDE SEQUENCE [LARGE SCALE GENOMIC DNA]</scope>
    <source>
        <strain evidence="10 11">ATCC 23685</strain>
    </source>
</reference>